<dbReference type="Proteomes" id="UP000015105">
    <property type="component" value="Chromosome 3D"/>
</dbReference>
<reference evidence="3" key="1">
    <citation type="journal article" date="2014" name="Science">
        <title>Ancient hybridizations among the ancestral genomes of bread wheat.</title>
        <authorList>
            <consortium name="International Wheat Genome Sequencing Consortium,"/>
            <person name="Marcussen T."/>
            <person name="Sandve S.R."/>
            <person name="Heier L."/>
            <person name="Spannagl M."/>
            <person name="Pfeifer M."/>
            <person name="Jakobsen K.S."/>
            <person name="Wulff B.B."/>
            <person name="Steuernagel B."/>
            <person name="Mayer K.F."/>
            <person name="Olsen O.A."/>
        </authorList>
    </citation>
    <scope>NUCLEOTIDE SEQUENCE [LARGE SCALE GENOMIC DNA]</scope>
    <source>
        <strain evidence="3">cv. AL8/78</strain>
    </source>
</reference>
<reference evidence="2" key="3">
    <citation type="journal article" date="2017" name="Nature">
        <title>Genome sequence of the progenitor of the wheat D genome Aegilops tauschii.</title>
        <authorList>
            <person name="Luo M.C."/>
            <person name="Gu Y.Q."/>
            <person name="Puiu D."/>
            <person name="Wang H."/>
            <person name="Twardziok S.O."/>
            <person name="Deal K.R."/>
            <person name="Huo N."/>
            <person name="Zhu T."/>
            <person name="Wang L."/>
            <person name="Wang Y."/>
            <person name="McGuire P.E."/>
            <person name="Liu S."/>
            <person name="Long H."/>
            <person name="Ramasamy R.K."/>
            <person name="Rodriguez J.C."/>
            <person name="Van S.L."/>
            <person name="Yuan L."/>
            <person name="Wang Z."/>
            <person name="Xia Z."/>
            <person name="Xiao L."/>
            <person name="Anderson O.D."/>
            <person name="Ouyang S."/>
            <person name="Liang Y."/>
            <person name="Zimin A.V."/>
            <person name="Pertea G."/>
            <person name="Qi P."/>
            <person name="Bennetzen J.L."/>
            <person name="Dai X."/>
            <person name="Dawson M.W."/>
            <person name="Muller H.G."/>
            <person name="Kugler K."/>
            <person name="Rivarola-Duarte L."/>
            <person name="Spannagl M."/>
            <person name="Mayer K.F.X."/>
            <person name="Lu F.H."/>
            <person name="Bevan M.W."/>
            <person name="Leroy P."/>
            <person name="Li P."/>
            <person name="You F.M."/>
            <person name="Sun Q."/>
            <person name="Liu Z."/>
            <person name="Lyons E."/>
            <person name="Wicker T."/>
            <person name="Salzberg S.L."/>
            <person name="Devos K.M."/>
            <person name="Dvorak J."/>
        </authorList>
    </citation>
    <scope>NUCLEOTIDE SEQUENCE [LARGE SCALE GENOMIC DNA]</scope>
    <source>
        <strain evidence="2">cv. AL8/78</strain>
    </source>
</reference>
<proteinExistence type="predicted"/>
<organism evidence="2 3">
    <name type="scientific">Aegilops tauschii subsp. strangulata</name>
    <name type="common">Goatgrass</name>
    <dbReference type="NCBI Taxonomy" id="200361"/>
    <lineage>
        <taxon>Eukaryota</taxon>
        <taxon>Viridiplantae</taxon>
        <taxon>Streptophyta</taxon>
        <taxon>Embryophyta</taxon>
        <taxon>Tracheophyta</taxon>
        <taxon>Spermatophyta</taxon>
        <taxon>Magnoliopsida</taxon>
        <taxon>Liliopsida</taxon>
        <taxon>Poales</taxon>
        <taxon>Poaceae</taxon>
        <taxon>BOP clade</taxon>
        <taxon>Pooideae</taxon>
        <taxon>Triticodae</taxon>
        <taxon>Triticeae</taxon>
        <taxon>Triticinae</taxon>
        <taxon>Aegilops</taxon>
    </lineage>
</organism>
<protein>
    <recommendedName>
        <fullName evidence="1">DUF1618 domain-containing protein</fullName>
    </recommendedName>
</protein>
<sequence>MTRGSGWKATMWNMKVSEGNWCERYTVDVAKISVDKSFSAKLPQLWDDETQQLQLKNLMFQGPILSMLNDNLLYMMAKVNDEDDTAWAITIDMKHAALKALAKFSVKPNQQLVTTLCFSCVFPKYLNIPPGASSFFLPM</sequence>
<evidence type="ECO:0000313" key="3">
    <source>
        <dbReference type="Proteomes" id="UP000015105"/>
    </source>
</evidence>
<reference evidence="3" key="2">
    <citation type="journal article" date="2017" name="Nat. Plants">
        <title>The Aegilops tauschii genome reveals multiple impacts of transposons.</title>
        <authorList>
            <person name="Zhao G."/>
            <person name="Zou C."/>
            <person name="Li K."/>
            <person name="Wang K."/>
            <person name="Li T."/>
            <person name="Gao L."/>
            <person name="Zhang X."/>
            <person name="Wang H."/>
            <person name="Yang Z."/>
            <person name="Liu X."/>
            <person name="Jiang W."/>
            <person name="Mao L."/>
            <person name="Kong X."/>
            <person name="Jiao Y."/>
            <person name="Jia J."/>
        </authorList>
    </citation>
    <scope>NUCLEOTIDE SEQUENCE [LARGE SCALE GENOMIC DNA]</scope>
    <source>
        <strain evidence="3">cv. AL8/78</strain>
    </source>
</reference>
<dbReference type="PANTHER" id="PTHR33074">
    <property type="entry name" value="EXPRESSED PROTEIN-RELATED"/>
    <property type="match status" value="1"/>
</dbReference>
<reference evidence="2" key="5">
    <citation type="journal article" date="2021" name="G3 (Bethesda)">
        <title>Aegilops tauschii genome assembly Aet v5.0 features greater sequence contiguity and improved annotation.</title>
        <authorList>
            <person name="Wang L."/>
            <person name="Zhu T."/>
            <person name="Rodriguez J.C."/>
            <person name="Deal K.R."/>
            <person name="Dubcovsky J."/>
            <person name="McGuire P.E."/>
            <person name="Lux T."/>
            <person name="Spannagl M."/>
            <person name="Mayer K.F.X."/>
            <person name="Baldrich P."/>
            <person name="Meyers B.C."/>
            <person name="Huo N."/>
            <person name="Gu Y.Q."/>
            <person name="Zhou H."/>
            <person name="Devos K.M."/>
            <person name="Bennetzen J.L."/>
            <person name="Unver T."/>
            <person name="Budak H."/>
            <person name="Gulick P.J."/>
            <person name="Galiba G."/>
            <person name="Kalapos B."/>
            <person name="Nelson D.R."/>
            <person name="Li P."/>
            <person name="You F.M."/>
            <person name="Luo M.C."/>
            <person name="Dvorak J."/>
        </authorList>
    </citation>
    <scope>NUCLEOTIDE SEQUENCE [LARGE SCALE GENOMIC DNA]</scope>
    <source>
        <strain evidence="2">cv. AL8/78</strain>
    </source>
</reference>
<dbReference type="Gramene" id="AET3Gv20130600.3">
    <property type="protein sequence ID" value="AET3Gv20130600.3"/>
    <property type="gene ID" value="AET3Gv20130600"/>
</dbReference>
<evidence type="ECO:0000313" key="2">
    <source>
        <dbReference type="EnsemblPlants" id="AET3Gv20130600.3"/>
    </source>
</evidence>
<dbReference type="PANTHER" id="PTHR33074:SF135">
    <property type="entry name" value="DUF1618 DOMAIN-CONTAINING PROTEIN"/>
    <property type="match status" value="1"/>
</dbReference>
<keyword evidence="3" id="KW-1185">Reference proteome</keyword>
<dbReference type="InterPro" id="IPR011676">
    <property type="entry name" value="DUF1618"/>
</dbReference>
<dbReference type="Pfam" id="PF07762">
    <property type="entry name" value="DUF1618"/>
    <property type="match status" value="1"/>
</dbReference>
<feature type="domain" description="DUF1618" evidence="1">
    <location>
        <begin position="6"/>
        <end position="74"/>
    </location>
</feature>
<dbReference type="EnsemblPlants" id="AET3Gv20130600.3">
    <property type="protein sequence ID" value="AET3Gv20130600.3"/>
    <property type="gene ID" value="AET3Gv20130600"/>
</dbReference>
<evidence type="ECO:0000259" key="1">
    <source>
        <dbReference type="Pfam" id="PF07762"/>
    </source>
</evidence>
<accession>A0A453DWG4</accession>
<dbReference type="AlphaFoldDB" id="A0A453DWG4"/>
<reference evidence="2" key="4">
    <citation type="submission" date="2019-03" db="UniProtKB">
        <authorList>
            <consortium name="EnsemblPlants"/>
        </authorList>
    </citation>
    <scope>IDENTIFICATION</scope>
</reference>
<name>A0A453DWG4_AEGTS</name>